<dbReference type="PROSITE" id="PS50113">
    <property type="entry name" value="PAC"/>
    <property type="match status" value="2"/>
</dbReference>
<proteinExistence type="predicted"/>
<feature type="domain" description="PAC" evidence="3">
    <location>
        <begin position="205"/>
        <end position="256"/>
    </location>
</feature>
<feature type="domain" description="GGDEF" evidence="5">
    <location>
        <begin position="288"/>
        <end position="419"/>
    </location>
</feature>
<feature type="domain" description="EAL" evidence="4">
    <location>
        <begin position="428"/>
        <end position="682"/>
    </location>
</feature>
<dbReference type="EMBL" id="JADCLJ010000006">
    <property type="protein sequence ID" value="MBE4906729.1"/>
    <property type="molecule type" value="Genomic_DNA"/>
</dbReference>
<organism evidence="6 7">
    <name type="scientific">Litchfieldia luteola</name>
    <dbReference type="NCBI Taxonomy" id="682179"/>
    <lineage>
        <taxon>Bacteria</taxon>
        <taxon>Bacillati</taxon>
        <taxon>Bacillota</taxon>
        <taxon>Bacilli</taxon>
        <taxon>Bacillales</taxon>
        <taxon>Bacillaceae</taxon>
        <taxon>Litchfieldia</taxon>
    </lineage>
</organism>
<dbReference type="InterPro" id="IPR052155">
    <property type="entry name" value="Biofilm_reg_signaling"/>
</dbReference>
<dbReference type="InterPro" id="IPR035919">
    <property type="entry name" value="EAL_sf"/>
</dbReference>
<dbReference type="Gene3D" id="3.20.20.450">
    <property type="entry name" value="EAL domain"/>
    <property type="match status" value="1"/>
</dbReference>
<keyword evidence="1" id="KW-0175">Coiled coil</keyword>
<accession>A0ABR9QE05</accession>
<dbReference type="SUPFAM" id="SSF141868">
    <property type="entry name" value="EAL domain-like"/>
    <property type="match status" value="1"/>
</dbReference>
<sequence>MNKNIILSNIKDALDVSSIIAITDEVGTITYVNDKFCEISQYTREELIGKNHRIINSGYHSKSFFRDMWRTISNGEVWRGQVKNRAKDGSSYWVETVIVPFLSENKKPYQYISIRNDITEKKNMEEELNFHEDRVRAMIQHLSEGVAILKYDGTIRYISPSYEKITKMKVSDVINNGVVKLIHNDDRSYFDSKIKLAKENPQVPMRFHIRALHGDGVYYVHELIVTNFLNQAGINGIVINFRDITEEKRIEQQLKNNAFYDPLTSLPNRTFYRSRINTVIENAQKNDEQFHLAVLNIDDIQQINDMFGYETGDQILQEISKRLSTNLPINTFIARMGGDEFSLILRNGCISDKEIGEYILYLMKDSFIVEGQELYISISLGISCFPLDAIDNQTLLSYSTSSMRFAKQQGKNQYKYFDNSIATINYREFTIKNDIHQAIDKDELSVYFQPRINTKTNKISSFESLIRWNHPRIGMVPPNEFIPIVEKSGLMFSIGYWVFKESCNQLKRINELTNTSYKVSINFSPCQLMSVHSVKDYLQIVQSYELSPSLIEIEITESVFIQNKERVKQVIRSFREAGFTVALDDFGSGYSSLSYLQEFRTDTLKMDRSFVKTIEKETESLEIARMIINLAKLLGMHVVGEGVETTEQLHLLQEMGCNEVQGYLFSKPLPFRALVDYVIQKNKNELIFSK</sequence>
<evidence type="ECO:0000259" key="4">
    <source>
        <dbReference type="PROSITE" id="PS50883"/>
    </source>
</evidence>
<dbReference type="NCBIfam" id="TIGR00229">
    <property type="entry name" value="sensory_box"/>
    <property type="match status" value="2"/>
</dbReference>
<dbReference type="Proteomes" id="UP001516662">
    <property type="component" value="Unassembled WGS sequence"/>
</dbReference>
<dbReference type="CDD" id="cd01948">
    <property type="entry name" value="EAL"/>
    <property type="match status" value="1"/>
</dbReference>
<keyword evidence="7" id="KW-1185">Reference proteome</keyword>
<dbReference type="SUPFAM" id="SSF55073">
    <property type="entry name" value="Nucleotide cyclase"/>
    <property type="match status" value="1"/>
</dbReference>
<evidence type="ECO:0000259" key="2">
    <source>
        <dbReference type="PROSITE" id="PS50112"/>
    </source>
</evidence>
<dbReference type="InterPro" id="IPR001610">
    <property type="entry name" value="PAC"/>
</dbReference>
<dbReference type="Pfam" id="PF00989">
    <property type="entry name" value="PAS"/>
    <property type="match status" value="1"/>
</dbReference>
<name>A0ABR9QE05_9BACI</name>
<dbReference type="PROSITE" id="PS50887">
    <property type="entry name" value="GGDEF"/>
    <property type="match status" value="1"/>
</dbReference>
<dbReference type="Gene3D" id="3.30.450.20">
    <property type="entry name" value="PAS domain"/>
    <property type="match status" value="2"/>
</dbReference>
<dbReference type="InterPro" id="IPR029787">
    <property type="entry name" value="Nucleotide_cyclase"/>
</dbReference>
<reference evidence="6 7" key="1">
    <citation type="submission" date="2020-10" db="EMBL/GenBank/DDBJ databases">
        <title>Bacillus sp. HD4P25, an endophyte from a halophyte.</title>
        <authorList>
            <person name="Sun J.-Q."/>
        </authorList>
    </citation>
    <scope>NUCLEOTIDE SEQUENCE [LARGE SCALE GENOMIC DNA]</scope>
    <source>
        <strain evidence="6 7">YIM 93174</strain>
    </source>
</reference>
<dbReference type="InterPro" id="IPR000014">
    <property type="entry name" value="PAS"/>
</dbReference>
<dbReference type="SMART" id="SM00052">
    <property type="entry name" value="EAL"/>
    <property type="match status" value="1"/>
</dbReference>
<dbReference type="InterPro" id="IPR043128">
    <property type="entry name" value="Rev_trsase/Diguanyl_cyclase"/>
</dbReference>
<dbReference type="NCBIfam" id="TIGR00254">
    <property type="entry name" value="GGDEF"/>
    <property type="match status" value="1"/>
</dbReference>
<dbReference type="SMART" id="SM00086">
    <property type="entry name" value="PAC"/>
    <property type="match status" value="2"/>
</dbReference>
<gene>
    <name evidence="6" type="ORF">IMZ08_01495</name>
</gene>
<feature type="domain" description="PAC" evidence="3">
    <location>
        <begin position="76"/>
        <end position="130"/>
    </location>
</feature>
<dbReference type="PROSITE" id="PS50883">
    <property type="entry name" value="EAL"/>
    <property type="match status" value="1"/>
</dbReference>
<evidence type="ECO:0000313" key="7">
    <source>
        <dbReference type="Proteomes" id="UP001516662"/>
    </source>
</evidence>
<dbReference type="InterPro" id="IPR001633">
    <property type="entry name" value="EAL_dom"/>
</dbReference>
<feature type="domain" description="PAS" evidence="2">
    <location>
        <begin position="6"/>
        <end position="51"/>
    </location>
</feature>
<dbReference type="CDD" id="cd00130">
    <property type="entry name" value="PAS"/>
    <property type="match status" value="2"/>
</dbReference>
<dbReference type="SMART" id="SM00267">
    <property type="entry name" value="GGDEF"/>
    <property type="match status" value="1"/>
</dbReference>
<evidence type="ECO:0000256" key="1">
    <source>
        <dbReference type="SAM" id="Coils"/>
    </source>
</evidence>
<dbReference type="Pfam" id="PF13426">
    <property type="entry name" value="PAS_9"/>
    <property type="match status" value="1"/>
</dbReference>
<dbReference type="Pfam" id="PF00990">
    <property type="entry name" value="GGDEF"/>
    <property type="match status" value="1"/>
</dbReference>
<dbReference type="SMART" id="SM00091">
    <property type="entry name" value="PAS"/>
    <property type="match status" value="2"/>
</dbReference>
<dbReference type="PROSITE" id="PS50112">
    <property type="entry name" value="PAS"/>
    <property type="match status" value="2"/>
</dbReference>
<comment type="caution">
    <text evidence="6">The sequence shown here is derived from an EMBL/GenBank/DDBJ whole genome shotgun (WGS) entry which is preliminary data.</text>
</comment>
<evidence type="ECO:0000313" key="6">
    <source>
        <dbReference type="EMBL" id="MBE4906729.1"/>
    </source>
</evidence>
<dbReference type="PANTHER" id="PTHR44757">
    <property type="entry name" value="DIGUANYLATE CYCLASE DGCP"/>
    <property type="match status" value="1"/>
</dbReference>
<dbReference type="PANTHER" id="PTHR44757:SF2">
    <property type="entry name" value="BIOFILM ARCHITECTURE MAINTENANCE PROTEIN MBAA"/>
    <property type="match status" value="1"/>
</dbReference>
<feature type="coiled-coil region" evidence="1">
    <location>
        <begin position="114"/>
        <end position="141"/>
    </location>
</feature>
<dbReference type="InterPro" id="IPR000700">
    <property type="entry name" value="PAS-assoc_C"/>
</dbReference>
<evidence type="ECO:0000259" key="5">
    <source>
        <dbReference type="PROSITE" id="PS50887"/>
    </source>
</evidence>
<protein>
    <submittedName>
        <fullName evidence="6">EAL domain-containing protein</fullName>
    </submittedName>
</protein>
<dbReference type="Pfam" id="PF00563">
    <property type="entry name" value="EAL"/>
    <property type="match status" value="1"/>
</dbReference>
<dbReference type="SUPFAM" id="SSF55785">
    <property type="entry name" value="PYP-like sensor domain (PAS domain)"/>
    <property type="match status" value="2"/>
</dbReference>
<dbReference type="InterPro" id="IPR013767">
    <property type="entry name" value="PAS_fold"/>
</dbReference>
<evidence type="ECO:0000259" key="3">
    <source>
        <dbReference type="PROSITE" id="PS50113"/>
    </source>
</evidence>
<feature type="domain" description="PAS" evidence="2">
    <location>
        <begin position="131"/>
        <end position="201"/>
    </location>
</feature>
<dbReference type="RefSeq" id="WP_193534225.1">
    <property type="nucleotide sequence ID" value="NZ_JADCLJ010000006.1"/>
</dbReference>
<dbReference type="InterPro" id="IPR000160">
    <property type="entry name" value="GGDEF_dom"/>
</dbReference>
<dbReference type="InterPro" id="IPR035965">
    <property type="entry name" value="PAS-like_dom_sf"/>
</dbReference>
<dbReference type="Gene3D" id="3.30.70.270">
    <property type="match status" value="1"/>
</dbReference>
<dbReference type="CDD" id="cd01949">
    <property type="entry name" value="GGDEF"/>
    <property type="match status" value="1"/>
</dbReference>